<keyword evidence="1" id="KW-0788">Thiol protease</keyword>
<feature type="compositionally biased region" description="Basic and acidic residues" evidence="2">
    <location>
        <begin position="216"/>
        <end position="232"/>
    </location>
</feature>
<dbReference type="GO" id="GO:0006508">
    <property type="term" value="P:proteolysis"/>
    <property type="evidence" value="ECO:0007669"/>
    <property type="project" value="UniProtKB-KW"/>
</dbReference>
<reference evidence="4 5" key="1">
    <citation type="submission" date="2019-10" db="EMBL/GenBank/DDBJ databases">
        <authorList>
            <person name="Palmer J.M."/>
        </authorList>
    </citation>
    <scope>NUCLEOTIDE SEQUENCE [LARGE SCALE GENOMIC DNA]</scope>
    <source>
        <strain evidence="4 5">TWF694</strain>
    </source>
</reference>
<dbReference type="InterPro" id="IPR050164">
    <property type="entry name" value="Peptidase_C19"/>
</dbReference>
<name>A0AAV9WXB9_9PEZI</name>
<dbReference type="GO" id="GO:0004843">
    <property type="term" value="F:cysteine-type deubiquitinase activity"/>
    <property type="evidence" value="ECO:0007669"/>
    <property type="project" value="UniProtKB-UniRule"/>
</dbReference>
<dbReference type="PANTHER" id="PTHR24006">
    <property type="entry name" value="UBIQUITIN CARBOXYL-TERMINAL HYDROLASE"/>
    <property type="match status" value="1"/>
</dbReference>
<feature type="region of interest" description="Disordered" evidence="2">
    <location>
        <begin position="21"/>
        <end position="46"/>
    </location>
</feature>
<dbReference type="GO" id="GO:0005634">
    <property type="term" value="C:nucleus"/>
    <property type="evidence" value="ECO:0007669"/>
    <property type="project" value="TreeGrafter"/>
</dbReference>
<dbReference type="EMBL" id="JAVHJO010000014">
    <property type="protein sequence ID" value="KAK6528952.1"/>
    <property type="molecule type" value="Genomic_DNA"/>
</dbReference>
<comment type="similarity">
    <text evidence="1">Belongs to the peptidase C19 family.</text>
</comment>
<protein>
    <recommendedName>
        <fullName evidence="1">Ubiquitin carboxyl-terminal hydrolase</fullName>
        <ecNumber evidence="1">3.4.19.12</ecNumber>
    </recommendedName>
</protein>
<feature type="compositionally biased region" description="Basic and acidic residues" evidence="2">
    <location>
        <begin position="241"/>
        <end position="256"/>
    </location>
</feature>
<keyword evidence="5" id="KW-1185">Reference proteome</keyword>
<dbReference type="Proteomes" id="UP001365542">
    <property type="component" value="Unassembled WGS sequence"/>
</dbReference>
<dbReference type="Gene3D" id="3.90.70.10">
    <property type="entry name" value="Cysteine proteinases"/>
    <property type="match status" value="1"/>
</dbReference>
<keyword evidence="1" id="KW-0645">Protease</keyword>
<sequence>MPTYVVRDIIEDSRIMTSATSTRSMALPKHKRRNLTQQFSSSSSSPSFYSSHLYPFPSPPPTEPPVSPTSQSSTSSSSFSYFHSYRPYQYQSYLSNIKTTPHFFLDSVSTMDEIKSSASITLRRDRISPYPTSVDESFRKIRSSMSLSAVLNGPSGTPDSISQTSERVGYNSFDGTLDQPAGEEVAPASPPETPPEVRYKPHHELHQEKLKETLEKEIAKSEQKQSQHAQEHHQHKALKKHREEKQTADTTVDARENIAQNSATKTSSSPPKRRLSVRLANSTSPESKKPEKYSDVSTSVTAPPLKLETDIPPQPKIIRLKFREPTFGDELRAENLSPSKRGRGRPRKIDPITGEPLKKRIKKKHAHDENPVIKRRKSSNGIAIKLKAEHFHEVLPETLTGVPPEVPAPLYPAPEQKAGKKRKSVEEPASYPHVNRKQKIINTSDEKVPRPAQHEHSLGLSNLGATCYINVVIQMLAHTESIRDYFLACDFSRVEANSKAKAKLAPKPKSQCVRRTRASEKTAEVLFPKLKGKLGEEFGILLRELLFDEGEGKKNGVASDQFWTALRANLEKAGDPAMDPNLVQDAHEFLILILDALTAESSPVVNGYTLPEVIDRAFSGVHSTTFECNNCHDTTRRQDKCMELEVPICKTLPELGKLEESKLEDHLKNYTLPEQQEWAADAFSSPEGEKMKACPKCGVDKGRSMRHNIMPKGENVCIELKRFLWEDGENRKVRGHVAFPMTGLNLGACADQAPAPATPAVSAPVVVEGATTGVTDPDTTNAVLYDLYGIVVHKGDKSTTGHYISYAKEKGSWLRFDDLKVHPVSEEEVARQEAYLLMYEQQTAHKA</sequence>
<dbReference type="PROSITE" id="PS50235">
    <property type="entry name" value="USP_3"/>
    <property type="match status" value="1"/>
</dbReference>
<proteinExistence type="inferred from homology"/>
<evidence type="ECO:0000313" key="5">
    <source>
        <dbReference type="Proteomes" id="UP001365542"/>
    </source>
</evidence>
<dbReference type="InterPro" id="IPR018200">
    <property type="entry name" value="USP_CS"/>
</dbReference>
<dbReference type="GO" id="GO:0016579">
    <property type="term" value="P:protein deubiquitination"/>
    <property type="evidence" value="ECO:0007669"/>
    <property type="project" value="InterPro"/>
</dbReference>
<dbReference type="PROSITE" id="PS00973">
    <property type="entry name" value="USP_2"/>
    <property type="match status" value="1"/>
</dbReference>
<dbReference type="AlphaFoldDB" id="A0AAV9WXB9"/>
<organism evidence="4 5">
    <name type="scientific">Orbilia ellipsospora</name>
    <dbReference type="NCBI Taxonomy" id="2528407"/>
    <lineage>
        <taxon>Eukaryota</taxon>
        <taxon>Fungi</taxon>
        <taxon>Dikarya</taxon>
        <taxon>Ascomycota</taxon>
        <taxon>Pezizomycotina</taxon>
        <taxon>Orbiliomycetes</taxon>
        <taxon>Orbiliales</taxon>
        <taxon>Orbiliaceae</taxon>
        <taxon>Orbilia</taxon>
    </lineage>
</organism>
<keyword evidence="1 4" id="KW-0378">Hydrolase</keyword>
<evidence type="ECO:0000256" key="1">
    <source>
        <dbReference type="RuleBase" id="RU366025"/>
    </source>
</evidence>
<evidence type="ECO:0000259" key="3">
    <source>
        <dbReference type="PROSITE" id="PS50235"/>
    </source>
</evidence>
<evidence type="ECO:0000256" key="2">
    <source>
        <dbReference type="SAM" id="MobiDB-lite"/>
    </source>
</evidence>
<accession>A0AAV9WXB9</accession>
<dbReference type="InterPro" id="IPR038765">
    <property type="entry name" value="Papain-like_cys_pep_sf"/>
</dbReference>
<dbReference type="GO" id="GO:0005829">
    <property type="term" value="C:cytosol"/>
    <property type="evidence" value="ECO:0007669"/>
    <property type="project" value="TreeGrafter"/>
</dbReference>
<evidence type="ECO:0000313" key="4">
    <source>
        <dbReference type="EMBL" id="KAK6528952.1"/>
    </source>
</evidence>
<feature type="region of interest" description="Disordered" evidence="2">
    <location>
        <begin position="405"/>
        <end position="433"/>
    </location>
</feature>
<feature type="compositionally biased region" description="Polar residues" evidence="2">
    <location>
        <begin position="149"/>
        <end position="166"/>
    </location>
</feature>
<feature type="region of interest" description="Disordered" evidence="2">
    <location>
        <begin position="216"/>
        <end position="355"/>
    </location>
</feature>
<feature type="compositionally biased region" description="Polar residues" evidence="2">
    <location>
        <begin position="258"/>
        <end position="270"/>
    </location>
</feature>
<dbReference type="EC" id="3.4.19.12" evidence="1"/>
<dbReference type="Pfam" id="PF00443">
    <property type="entry name" value="UCH"/>
    <property type="match status" value="1"/>
</dbReference>
<dbReference type="InterPro" id="IPR001394">
    <property type="entry name" value="Peptidase_C19_UCH"/>
</dbReference>
<dbReference type="SUPFAM" id="SSF54001">
    <property type="entry name" value="Cysteine proteinases"/>
    <property type="match status" value="1"/>
</dbReference>
<comment type="caution">
    <text evidence="4">The sequence shown here is derived from an EMBL/GenBank/DDBJ whole genome shotgun (WGS) entry which is preliminary data.</text>
</comment>
<feature type="domain" description="USP" evidence="3">
    <location>
        <begin position="458"/>
        <end position="842"/>
    </location>
</feature>
<keyword evidence="1" id="KW-0833">Ubl conjugation pathway</keyword>
<feature type="region of interest" description="Disordered" evidence="2">
    <location>
        <begin position="149"/>
        <end position="200"/>
    </location>
</feature>
<feature type="compositionally biased region" description="Basic and acidic residues" evidence="2">
    <location>
        <begin position="321"/>
        <end position="333"/>
    </location>
</feature>
<gene>
    <name evidence="4" type="primary">USP3</name>
    <name evidence="4" type="ORF">TWF694_004179</name>
</gene>
<comment type="catalytic activity">
    <reaction evidence="1">
        <text>Thiol-dependent hydrolysis of ester, thioester, amide, peptide and isopeptide bonds formed by the C-terminal Gly of ubiquitin (a 76-residue protein attached to proteins as an intracellular targeting signal).</text>
        <dbReference type="EC" id="3.4.19.12"/>
    </reaction>
</comment>
<dbReference type="PROSITE" id="PS00972">
    <property type="entry name" value="USP_1"/>
    <property type="match status" value="1"/>
</dbReference>
<dbReference type="InterPro" id="IPR028889">
    <property type="entry name" value="USP"/>
</dbReference>